<evidence type="ECO:0000256" key="2">
    <source>
        <dbReference type="ARBA" id="ARBA00022729"/>
    </source>
</evidence>
<evidence type="ECO:0000313" key="6">
    <source>
        <dbReference type="EMBL" id="KAK7757708.1"/>
    </source>
</evidence>
<dbReference type="GO" id="GO:0005576">
    <property type="term" value="C:extracellular region"/>
    <property type="evidence" value="ECO:0007669"/>
    <property type="project" value="InterPro"/>
</dbReference>
<dbReference type="InterPro" id="IPR015920">
    <property type="entry name" value="Cellobiose_DH-like_cyt"/>
</dbReference>
<dbReference type="Pfam" id="PF13450">
    <property type="entry name" value="NAD_binding_8"/>
    <property type="match status" value="1"/>
</dbReference>
<dbReference type="Gene3D" id="1.10.510.10">
    <property type="entry name" value="Transferase(Phosphotransferase) domain 1"/>
    <property type="match status" value="1"/>
</dbReference>
<dbReference type="PANTHER" id="PTHR47190">
    <property type="entry name" value="DEHYDROGENASE, PUTATIVE-RELATED"/>
    <property type="match status" value="1"/>
</dbReference>
<dbReference type="SUPFAM" id="SSF56112">
    <property type="entry name" value="Protein kinase-like (PK-like)"/>
    <property type="match status" value="1"/>
</dbReference>
<evidence type="ECO:0000259" key="5">
    <source>
        <dbReference type="PROSITE" id="PS51164"/>
    </source>
</evidence>
<dbReference type="CDD" id="cd09630">
    <property type="entry name" value="CDH_like_cytochrome"/>
    <property type="match status" value="1"/>
</dbReference>
<accession>A0AAN9V0B8</accession>
<dbReference type="Pfam" id="PF05199">
    <property type="entry name" value="GMC_oxred_C"/>
    <property type="match status" value="1"/>
</dbReference>
<dbReference type="Pfam" id="PF00732">
    <property type="entry name" value="GMC_oxred_N"/>
    <property type="match status" value="1"/>
</dbReference>
<dbReference type="InterPro" id="IPR000172">
    <property type="entry name" value="GMC_OxRdtase_N"/>
</dbReference>
<dbReference type="Proteomes" id="UP001320420">
    <property type="component" value="Unassembled WGS sequence"/>
</dbReference>
<evidence type="ECO:0000256" key="4">
    <source>
        <dbReference type="SAM" id="MobiDB-lite"/>
    </source>
</evidence>
<sequence length="1049" mass="114201">MTNSLLLSAWPYEDEVLTSFRFATGYVAPELYTGDATLTQISSRVEETQYTAIFRCQNCLSWSQGGATGSASTSSGLLVLGWANAFPAPSDAECASEATFVQHDNGEGIFGASLDANAANPSYTEWVELATATVTGACGETTPTTTASSSTAVSTATGIPVPAGTVYDYIVVGGGAGGIPIADKLSEAGKSVLLIEKGPPSSGRWGGDLKPDWLDGTNLTRFDVPGLCNEIWVNSNGIACTDTDQMAGCVLGGGTAVNAGLWWKPYELDWDYNFPAGWKATDMKAATDRVFSRIPGTDTPSLDGKRYLQQGFDVLSSGLGSSGWTALTANNEPNKKNHTFSHSPFMYSHGERGGPMATYLVSASERSNFDLWMNTAVKRVLRTGGHVTGIEVEAFGNGGYVGIVNTTAVSGRTDTVISHPDVVFYDFYEAYDDPIESDRDSYLNERSGILAQAAPNIGPMFWDEITGADGVVRQLQWTARVEGSLDTPNGYAMTMSQYLGRGAKSRGRMTITPALTTVVSEAPYLHDENDVQAVIQGIKNLKDSLKDVPGLVWNHPPDNMTVEDYVNNISDFRSLTPPKMLVSYTNRRSNHWIGTNKMGTDDGRTGGSAVVDTDTRVWGTDNLFVVDAGIFPGHITTNPTSYIMIVAERASERILALPAPVAQSQYAQCGGRNWKGSFTCAMPYTCKYQNEYYWQKFQGAIHISQPFYIDNRDPKDSLAYLTGPTLLLEWIANGLLYDFVERVGDWGQPLPNRILWRLFLCLCRFVVALAWPPQRDGRAAPEIEVLPPRDSRGNRPPKSRIVHGDLHGKNIMIHDFEEREHPKVPMLKLIDFGMARELRDIATIPDAAVKTNIMDIGNTMLALIGGSHHNGSANMAITDDKGINKTIRSFARDLDDLNPAYNAPADLVARHREKMENLDADIRNLVVQCCATDANNRPALEYLLEEVERNVNTKQASHYIGKKFFRNESDEAMSQIVNELMLNAETEEEANLKPKPVPGLLPPPSFTSGFGPGPGPPPPPPPPPPGPGGFESYMPPGFGPYTGDDFTSF</sequence>
<dbReference type="GO" id="GO:0050660">
    <property type="term" value="F:flavin adenine dinucleotide binding"/>
    <property type="evidence" value="ECO:0007669"/>
    <property type="project" value="InterPro"/>
</dbReference>
<dbReference type="EMBL" id="JAKJXP020000001">
    <property type="protein sequence ID" value="KAK7757708.1"/>
    <property type="molecule type" value="Genomic_DNA"/>
</dbReference>
<feature type="region of interest" description="Disordered" evidence="4">
    <location>
        <begin position="991"/>
        <end position="1049"/>
    </location>
</feature>
<keyword evidence="3" id="KW-0285">Flavoprotein</keyword>
<feature type="domain" description="CBM1" evidence="5">
    <location>
        <begin position="661"/>
        <end position="697"/>
    </location>
</feature>
<dbReference type="Gene3D" id="3.30.410.10">
    <property type="entry name" value="Cholesterol Oxidase, domain 2"/>
    <property type="match status" value="2"/>
</dbReference>
<dbReference type="InterPro" id="IPR000254">
    <property type="entry name" value="CBD"/>
</dbReference>
<dbReference type="SUPFAM" id="SSF51905">
    <property type="entry name" value="FAD/NAD(P)-binding domain"/>
    <property type="match status" value="1"/>
</dbReference>
<dbReference type="GO" id="GO:0016614">
    <property type="term" value="F:oxidoreductase activity, acting on CH-OH group of donors"/>
    <property type="evidence" value="ECO:0007669"/>
    <property type="project" value="InterPro"/>
</dbReference>
<name>A0AAN9V0B8_9PEZI</name>
<dbReference type="SUPFAM" id="SSF57180">
    <property type="entry name" value="Cellulose-binding domain"/>
    <property type="match status" value="1"/>
</dbReference>
<dbReference type="PROSITE" id="PS00623">
    <property type="entry name" value="GMC_OXRED_1"/>
    <property type="match status" value="1"/>
</dbReference>
<dbReference type="Pfam" id="PF00734">
    <property type="entry name" value="CBM_1"/>
    <property type="match status" value="1"/>
</dbReference>
<dbReference type="InterPro" id="IPR053208">
    <property type="entry name" value="GMC_Oxidoreductase_CD"/>
</dbReference>
<feature type="compositionally biased region" description="Pro residues" evidence="4">
    <location>
        <begin position="1013"/>
        <end position="1027"/>
    </location>
</feature>
<dbReference type="SUPFAM" id="SSF54373">
    <property type="entry name" value="FAD-linked reductases, C-terminal domain"/>
    <property type="match status" value="1"/>
</dbReference>
<dbReference type="SMART" id="SM00236">
    <property type="entry name" value="fCBD"/>
    <property type="match status" value="1"/>
</dbReference>
<dbReference type="InterPro" id="IPR011009">
    <property type="entry name" value="Kinase-like_dom_sf"/>
</dbReference>
<dbReference type="InterPro" id="IPR036188">
    <property type="entry name" value="FAD/NAD-bd_sf"/>
</dbReference>
<keyword evidence="2" id="KW-0732">Signal</keyword>
<dbReference type="Pfam" id="PF16010">
    <property type="entry name" value="CDH-cyt"/>
    <property type="match status" value="1"/>
</dbReference>
<dbReference type="Gene3D" id="3.50.50.60">
    <property type="entry name" value="FAD/NAD(P)-binding domain"/>
    <property type="match status" value="2"/>
</dbReference>
<dbReference type="GO" id="GO:0030248">
    <property type="term" value="F:cellulose binding"/>
    <property type="evidence" value="ECO:0007669"/>
    <property type="project" value="InterPro"/>
</dbReference>
<comment type="similarity">
    <text evidence="1 3">Belongs to the GMC oxidoreductase family.</text>
</comment>
<evidence type="ECO:0000313" key="7">
    <source>
        <dbReference type="Proteomes" id="UP001320420"/>
    </source>
</evidence>
<keyword evidence="3" id="KW-0274">FAD</keyword>
<comment type="caution">
    <text evidence="6">The sequence shown here is derived from an EMBL/GenBank/DDBJ whole genome shotgun (WGS) entry which is preliminary data.</text>
</comment>
<organism evidence="6 7">
    <name type="scientific">Diatrype stigma</name>
    <dbReference type="NCBI Taxonomy" id="117547"/>
    <lineage>
        <taxon>Eukaryota</taxon>
        <taxon>Fungi</taxon>
        <taxon>Dikarya</taxon>
        <taxon>Ascomycota</taxon>
        <taxon>Pezizomycotina</taxon>
        <taxon>Sordariomycetes</taxon>
        <taxon>Xylariomycetidae</taxon>
        <taxon>Xylariales</taxon>
        <taxon>Diatrypaceae</taxon>
        <taxon>Diatrype</taxon>
    </lineage>
</organism>
<dbReference type="AlphaFoldDB" id="A0AAN9V0B8"/>
<gene>
    <name evidence="6" type="ORF">SLS62_000086</name>
</gene>
<keyword evidence="7" id="KW-1185">Reference proteome</keyword>
<dbReference type="Gene3D" id="2.60.40.1210">
    <property type="entry name" value="Cellobiose dehydrogenase, cytochrome domain"/>
    <property type="match status" value="1"/>
</dbReference>
<evidence type="ECO:0000256" key="1">
    <source>
        <dbReference type="ARBA" id="ARBA00010790"/>
    </source>
</evidence>
<dbReference type="InterPro" id="IPR035971">
    <property type="entry name" value="CBD_sf"/>
</dbReference>
<evidence type="ECO:0000256" key="3">
    <source>
        <dbReference type="RuleBase" id="RU003968"/>
    </source>
</evidence>
<proteinExistence type="inferred from homology"/>
<dbReference type="PROSITE" id="PS51164">
    <property type="entry name" value="CBM1_2"/>
    <property type="match status" value="1"/>
</dbReference>
<protein>
    <recommendedName>
        <fullName evidence="5">CBM1 domain-containing protein</fullName>
    </recommendedName>
</protein>
<dbReference type="PANTHER" id="PTHR47190:SF2">
    <property type="entry name" value="CELLOBIOSE DEHYDROGENASE (AFU_ORTHOLOGUE AFUA_2G17620)"/>
    <property type="match status" value="1"/>
</dbReference>
<reference evidence="6 7" key="1">
    <citation type="submission" date="2024-02" db="EMBL/GenBank/DDBJ databases">
        <title>De novo assembly and annotation of 12 fungi associated with fruit tree decline syndrome in Ontario, Canada.</title>
        <authorList>
            <person name="Sulman M."/>
            <person name="Ellouze W."/>
            <person name="Ilyukhin E."/>
        </authorList>
    </citation>
    <scope>NUCLEOTIDE SEQUENCE [LARGE SCALE GENOMIC DNA]</scope>
    <source>
        <strain evidence="6 7">M11/M66-122</strain>
    </source>
</reference>
<dbReference type="InterPro" id="IPR007867">
    <property type="entry name" value="GMC_OxRtase_C"/>
</dbReference>
<feature type="compositionally biased region" description="Pro residues" evidence="4">
    <location>
        <begin position="995"/>
        <end position="1005"/>
    </location>
</feature>
<dbReference type="SUPFAM" id="SSF49344">
    <property type="entry name" value="CBD9-like"/>
    <property type="match status" value="1"/>
</dbReference>
<dbReference type="GO" id="GO:0005975">
    <property type="term" value="P:carbohydrate metabolic process"/>
    <property type="evidence" value="ECO:0007669"/>
    <property type="project" value="InterPro"/>
</dbReference>